<dbReference type="AlphaFoldDB" id="A0A160T6H7"/>
<proteinExistence type="predicted"/>
<organism evidence="1 2">
    <name type="scientific">Candidatus Promineifilum breve</name>
    <dbReference type="NCBI Taxonomy" id="1806508"/>
    <lineage>
        <taxon>Bacteria</taxon>
        <taxon>Bacillati</taxon>
        <taxon>Chloroflexota</taxon>
        <taxon>Ardenticatenia</taxon>
        <taxon>Candidatus Promineifilales</taxon>
        <taxon>Candidatus Promineifilaceae</taxon>
        <taxon>Candidatus Promineifilum</taxon>
    </lineage>
</organism>
<keyword evidence="2" id="KW-1185">Reference proteome</keyword>
<evidence type="ECO:0000313" key="1">
    <source>
        <dbReference type="EMBL" id="CUS04400.2"/>
    </source>
</evidence>
<accession>A0A160T6H7</accession>
<dbReference type="KEGG" id="pbf:CFX0092_A2522"/>
<gene>
    <name evidence="1" type="ORF">CFX0092_A2522</name>
</gene>
<dbReference type="Proteomes" id="UP000215027">
    <property type="component" value="Chromosome I"/>
</dbReference>
<sequence length="223" mass="24457">MVAVLAQIDPLPRAQRQPAVTDGDGQAAAQQDGLHVGGHVVRPLDGVLVKGRVLRGQAVEGCFHVGPHGGVGVLVEGQRGRGVADEYMGQPDGKLTDLRHGGHYLVRDQMEAARSRGKRYLSLKPVHRLLNRDTYLSDKEFVMQSTFNFGWAGDLEEQFNRLNQIISGLFNRSPLAGDVQFRGQRDEHIAFALDDGGEKLLALHGLKWATHLYAVAVPNKIRS</sequence>
<dbReference type="EMBL" id="LN890655">
    <property type="protein sequence ID" value="CUS04400.2"/>
    <property type="molecule type" value="Genomic_DNA"/>
</dbReference>
<protein>
    <submittedName>
        <fullName evidence="1">Uncharacterized protein</fullName>
    </submittedName>
</protein>
<name>A0A160T6H7_9CHLR</name>
<evidence type="ECO:0000313" key="2">
    <source>
        <dbReference type="Proteomes" id="UP000215027"/>
    </source>
</evidence>
<reference evidence="1" key="1">
    <citation type="submission" date="2016-01" db="EMBL/GenBank/DDBJ databases">
        <authorList>
            <person name="Mcilroy J.S."/>
            <person name="Karst M S."/>
            <person name="Albertsen M."/>
        </authorList>
    </citation>
    <scope>NUCLEOTIDE SEQUENCE</scope>
    <source>
        <strain evidence="1">Cfx-K</strain>
    </source>
</reference>